<sequence>MEPMSEQKVILYIKEGCPWCEEAEELLRQLHISYERIDVLKDRAAYQRMKKISGQSRAPTMEWGSEILADFGGKELLEFLKRKNFSFKNDKGDRL</sequence>
<evidence type="ECO:0000313" key="2">
    <source>
        <dbReference type="EMBL" id="QSR86664.1"/>
    </source>
</evidence>
<name>A0ABX7PVP2_9BACT</name>
<proteinExistence type="predicted"/>
<accession>A0ABX7PVP2</accession>
<reference evidence="2 3" key="1">
    <citation type="submission" date="2020-12" db="EMBL/GenBank/DDBJ databases">
        <authorList>
            <person name="Awala S.I."/>
            <person name="Gwak J.-H."/>
            <person name="Kim S.-J."/>
            <person name="Rhee S.-K."/>
        </authorList>
    </citation>
    <scope>NUCLEOTIDE SEQUENCE [LARGE SCALE GENOMIC DNA]</scope>
    <source>
        <strain evidence="2 3">IT5</strain>
    </source>
</reference>
<dbReference type="InterPro" id="IPR051548">
    <property type="entry name" value="Grx-like_ET"/>
</dbReference>
<dbReference type="PANTHER" id="PTHR34386:SF1">
    <property type="entry name" value="GLUTAREDOXIN-LIKE PROTEIN NRDH"/>
    <property type="match status" value="1"/>
</dbReference>
<dbReference type="SUPFAM" id="SSF52833">
    <property type="entry name" value="Thioredoxin-like"/>
    <property type="match status" value="1"/>
</dbReference>
<dbReference type="EMBL" id="CP065956">
    <property type="protein sequence ID" value="QSR86664.1"/>
    <property type="molecule type" value="Genomic_DNA"/>
</dbReference>
<dbReference type="Gene3D" id="3.40.30.10">
    <property type="entry name" value="Glutaredoxin"/>
    <property type="match status" value="1"/>
</dbReference>
<evidence type="ECO:0000259" key="1">
    <source>
        <dbReference type="Pfam" id="PF00462"/>
    </source>
</evidence>
<dbReference type="Pfam" id="PF00462">
    <property type="entry name" value="Glutaredoxin"/>
    <property type="match status" value="1"/>
</dbReference>
<keyword evidence="3" id="KW-1185">Reference proteome</keyword>
<feature type="domain" description="Glutaredoxin" evidence="1">
    <location>
        <begin position="9"/>
        <end position="60"/>
    </location>
</feature>
<protein>
    <submittedName>
        <fullName evidence="2">Glutaredoxin family protein</fullName>
    </submittedName>
</protein>
<dbReference type="InterPro" id="IPR036249">
    <property type="entry name" value="Thioredoxin-like_sf"/>
</dbReference>
<gene>
    <name evidence="2" type="ORF">EM20IM_09325</name>
</gene>
<organism evidence="2 3">
    <name type="scientific">Candidatus Methylacidiphilum infernorum</name>
    <dbReference type="NCBI Taxonomy" id="511746"/>
    <lineage>
        <taxon>Bacteria</taxon>
        <taxon>Pseudomonadati</taxon>
        <taxon>Verrucomicrobiota</taxon>
        <taxon>Methylacidiphilae</taxon>
        <taxon>Methylacidiphilales</taxon>
        <taxon>Methylacidiphilaceae</taxon>
        <taxon>Methylacidiphilum (ex Ratnadevi et al. 2023)</taxon>
    </lineage>
</organism>
<dbReference type="InterPro" id="IPR002109">
    <property type="entry name" value="Glutaredoxin"/>
</dbReference>
<dbReference type="InterPro" id="IPR011767">
    <property type="entry name" value="GLR_AS"/>
</dbReference>
<dbReference type="PROSITE" id="PS51354">
    <property type="entry name" value="GLUTAREDOXIN_2"/>
    <property type="match status" value="1"/>
</dbReference>
<dbReference type="PANTHER" id="PTHR34386">
    <property type="entry name" value="GLUTAREDOXIN"/>
    <property type="match status" value="1"/>
</dbReference>
<dbReference type="PROSITE" id="PS00195">
    <property type="entry name" value="GLUTAREDOXIN_1"/>
    <property type="match status" value="1"/>
</dbReference>
<dbReference type="CDD" id="cd02976">
    <property type="entry name" value="NrdH"/>
    <property type="match status" value="1"/>
</dbReference>
<evidence type="ECO:0000313" key="3">
    <source>
        <dbReference type="Proteomes" id="UP000663088"/>
    </source>
</evidence>
<dbReference type="Proteomes" id="UP000663088">
    <property type="component" value="Chromosome"/>
</dbReference>